<dbReference type="Pfam" id="PF08669">
    <property type="entry name" value="GCV_T_C"/>
    <property type="match status" value="1"/>
</dbReference>
<dbReference type="EMBL" id="CP058909">
    <property type="protein sequence ID" value="QLH84749.1"/>
    <property type="molecule type" value="Genomic_DNA"/>
</dbReference>
<evidence type="ECO:0000313" key="7">
    <source>
        <dbReference type="Proteomes" id="UP000509346"/>
    </source>
</evidence>
<sequence length="382" mass="40428">MTVIESVHADHGATFEERGDRRVVAHYGRPERTHAAVRNVVGVTERGYGVLTVEGDDRVAFVDNAVSNRVPDEDGEGCYALLLDPQGAIETDMYVYNAAAGDRLLVFLPPTEHERVAEDWRSKTFIQDVEITDASDDFGVFGVYGPQATEKIASVLNKAASPDRTLSFVRGTMADAGVTVIRDDGLAGEEGYEVVCAASEAADVFDTLENRGNAAAPFGYRTWETLTLEAGTPLFETELSGRIPNVCGVRNALDFEKGCYVGQEVVSRVENRGRPSRRFVGLVVGADVEDGAADAGSAVPGAGAAVFAGDAAVGEVTRGAVSPTRDEPVALAAVDSGETAVGDSLAVRVDGEERPATRVALPFVEGSDDSARRPRYPDADAA</sequence>
<dbReference type="AlphaFoldDB" id="A0A7D5TEJ9"/>
<dbReference type="PANTHER" id="PTHR43757">
    <property type="entry name" value="AMINOMETHYLTRANSFERASE"/>
    <property type="match status" value="1"/>
</dbReference>
<dbReference type="Proteomes" id="UP000509346">
    <property type="component" value="Chromosome"/>
</dbReference>
<evidence type="ECO:0000256" key="1">
    <source>
        <dbReference type="ARBA" id="ARBA00022946"/>
    </source>
</evidence>
<dbReference type="InterPro" id="IPR027266">
    <property type="entry name" value="TrmE/GcvT-like"/>
</dbReference>
<dbReference type="PANTHER" id="PTHR43757:SF2">
    <property type="entry name" value="AMINOMETHYLTRANSFERASE, MITOCHONDRIAL"/>
    <property type="match status" value="1"/>
</dbReference>
<dbReference type="GO" id="GO:0016740">
    <property type="term" value="F:transferase activity"/>
    <property type="evidence" value="ECO:0007669"/>
    <property type="project" value="UniProtKB-KW"/>
</dbReference>
<accession>A0A7D5TEJ9</accession>
<organism evidence="6 7">
    <name type="scientific">Halosimplex pelagicum</name>
    <dbReference type="NCBI Taxonomy" id="869886"/>
    <lineage>
        <taxon>Archaea</taxon>
        <taxon>Methanobacteriati</taxon>
        <taxon>Methanobacteriota</taxon>
        <taxon>Stenosarchaea group</taxon>
        <taxon>Halobacteria</taxon>
        <taxon>Halobacteriales</taxon>
        <taxon>Haloarculaceae</taxon>
        <taxon>Halosimplex</taxon>
    </lineage>
</organism>
<evidence type="ECO:0000259" key="5">
    <source>
        <dbReference type="Pfam" id="PF08669"/>
    </source>
</evidence>
<dbReference type="PIRSF" id="PIRSF006487">
    <property type="entry name" value="GcvT"/>
    <property type="match status" value="1"/>
</dbReference>
<evidence type="ECO:0000259" key="4">
    <source>
        <dbReference type="Pfam" id="PF01571"/>
    </source>
</evidence>
<dbReference type="SUPFAM" id="SSF101790">
    <property type="entry name" value="Aminomethyltransferase beta-barrel domain"/>
    <property type="match status" value="1"/>
</dbReference>
<evidence type="ECO:0000313" key="6">
    <source>
        <dbReference type="EMBL" id="QLH84749.1"/>
    </source>
</evidence>
<feature type="compositionally biased region" description="Basic and acidic residues" evidence="3">
    <location>
        <begin position="369"/>
        <end position="382"/>
    </location>
</feature>
<dbReference type="InterPro" id="IPR029043">
    <property type="entry name" value="GcvT/YgfZ_C"/>
</dbReference>
<feature type="binding site" evidence="2">
    <location>
        <position position="193"/>
    </location>
    <ligand>
        <name>substrate</name>
    </ligand>
</feature>
<reference evidence="6 7" key="1">
    <citation type="submission" date="2020-07" db="EMBL/GenBank/DDBJ databases">
        <title>Halosimplex litoreum sp. nov. and Halosimplex rubrum sp. nov., isolated from different salt environments.</title>
        <authorList>
            <person name="Cui H."/>
        </authorList>
    </citation>
    <scope>NUCLEOTIDE SEQUENCE [LARGE SCALE GENOMIC DNA]</scope>
    <source>
        <strain evidence="6 7">R2</strain>
    </source>
</reference>
<dbReference type="InterPro" id="IPR006222">
    <property type="entry name" value="GCVT_N"/>
</dbReference>
<evidence type="ECO:0000256" key="3">
    <source>
        <dbReference type="SAM" id="MobiDB-lite"/>
    </source>
</evidence>
<dbReference type="GeneID" id="56085974"/>
<dbReference type="KEGG" id="hpel:HZS54_25255"/>
<gene>
    <name evidence="6" type="ORF">HZS54_25255</name>
</gene>
<keyword evidence="7" id="KW-1185">Reference proteome</keyword>
<keyword evidence="1" id="KW-0809">Transit peptide</keyword>
<dbReference type="SUPFAM" id="SSF103025">
    <property type="entry name" value="Folate-binding domain"/>
    <property type="match status" value="1"/>
</dbReference>
<feature type="region of interest" description="Disordered" evidence="3">
    <location>
        <begin position="358"/>
        <end position="382"/>
    </location>
</feature>
<keyword evidence="6" id="KW-0808">Transferase</keyword>
<evidence type="ECO:0000256" key="2">
    <source>
        <dbReference type="PIRSR" id="PIRSR006487-1"/>
    </source>
</evidence>
<dbReference type="Gene3D" id="3.30.1360.120">
    <property type="entry name" value="Probable tRNA modification gtpase trme, domain 1"/>
    <property type="match status" value="1"/>
</dbReference>
<dbReference type="OrthoDB" id="299960at2157"/>
<name>A0A7D5TEJ9_9EURY</name>
<dbReference type="InterPro" id="IPR028896">
    <property type="entry name" value="GcvT/YgfZ/DmdA"/>
</dbReference>
<dbReference type="NCBIfam" id="TIGR03317">
    <property type="entry name" value="ygfZ_signature"/>
    <property type="match status" value="1"/>
</dbReference>
<dbReference type="RefSeq" id="WP_179919827.1">
    <property type="nucleotide sequence ID" value="NZ_CP058909.1"/>
</dbReference>
<feature type="domain" description="Aminomethyltransferase C-terminal" evidence="5">
    <location>
        <begin position="296"/>
        <end position="364"/>
    </location>
</feature>
<protein>
    <submittedName>
        <fullName evidence="6">Aminomethyl transferase family protein</fullName>
    </submittedName>
</protein>
<dbReference type="InterPro" id="IPR013977">
    <property type="entry name" value="GcvT_C"/>
</dbReference>
<proteinExistence type="predicted"/>
<dbReference type="InterPro" id="IPR017703">
    <property type="entry name" value="YgfZ/GCV_T_CS"/>
</dbReference>
<feature type="domain" description="GCVT N-terminal" evidence="4">
    <location>
        <begin position="6"/>
        <end position="243"/>
    </location>
</feature>
<dbReference type="Pfam" id="PF01571">
    <property type="entry name" value="GCV_T"/>
    <property type="match status" value="1"/>
</dbReference>